<dbReference type="Pfam" id="PF17152">
    <property type="entry name" value="CHASE8"/>
    <property type="match status" value="1"/>
</dbReference>
<sequence>MRLEDATSIRQKLRLVLLRGSLVSLLLAGFGLMALDMVRHVRSTQHDLQAQADVLALASQASLSFQDPKAATEDLSSLRAKPTVAAAALHDVQGQVFASYAGPAETTEIPVRVPQRGSRLGWRFVEVVRPVLASQEPVGSIYIRGEHQLLSRLLEYLGALAVILAASLGAGVALTNRLQRSITEPITAISEVARKVLRGETHQVRAERTSNDEVGELVEAFNAMLDELGQRARRLEESNRAKDRFLATLAHELRNPLAPIRTGLEILKKDGGRTSASERARSTMERQLVHMVHLIDDLLDIARVNTGKFKLDRRQVGLRSLIDAAVETGRPMLEEKRQTLALEFPEADLLVKVDPVRVTQAVSNLLSNAAKYTPAGGHVALRVRDDQGVQISVQDDGIGIAPDSLERVFELFAQVGSGTDGGHGLGIGLFLVRSVVEMHGGRVTAASAGPGKGSCFTLSLPPEVLEGRVPATPANAPAPGPGPERARRFLVVDDNADAAGTLAMLLEMLGHTVSVAHSGEEALAAVGGFAPDVVVLDIGMPGMDGYEVARRLKQRTDLAPPPLLVAATGWGTEADRSRALAAGFDRHLTKPIEMQALEAIVQDGR</sequence>
<evidence type="ECO:0000313" key="13">
    <source>
        <dbReference type="Proteomes" id="UP000521868"/>
    </source>
</evidence>
<dbReference type="PROSITE" id="PS50109">
    <property type="entry name" value="HIS_KIN"/>
    <property type="match status" value="1"/>
</dbReference>
<feature type="transmembrane region" description="Helical" evidence="8">
    <location>
        <begin position="16"/>
        <end position="35"/>
    </location>
</feature>
<keyword evidence="6" id="KW-0418">Kinase</keyword>
<evidence type="ECO:0000256" key="7">
    <source>
        <dbReference type="PROSITE-ProRule" id="PRU00169"/>
    </source>
</evidence>
<proteinExistence type="predicted"/>
<dbReference type="CDD" id="cd17580">
    <property type="entry name" value="REC_2_DhkD-like"/>
    <property type="match status" value="1"/>
</dbReference>
<dbReference type="SUPFAM" id="SSF55874">
    <property type="entry name" value="ATPase domain of HSP90 chaperone/DNA topoisomerase II/histidine kinase"/>
    <property type="match status" value="1"/>
</dbReference>
<evidence type="ECO:0000313" key="12">
    <source>
        <dbReference type="EMBL" id="NKE66528.1"/>
    </source>
</evidence>
<dbReference type="PRINTS" id="PR00344">
    <property type="entry name" value="BCTRLSENSOR"/>
</dbReference>
<evidence type="ECO:0000256" key="3">
    <source>
        <dbReference type="ARBA" id="ARBA00012438"/>
    </source>
</evidence>
<dbReference type="InterPro" id="IPR003594">
    <property type="entry name" value="HATPase_dom"/>
</dbReference>
<organism evidence="12 13">
    <name type="scientific">Ramlibacter lithotrophicus</name>
    <dbReference type="NCBI Taxonomy" id="2606681"/>
    <lineage>
        <taxon>Bacteria</taxon>
        <taxon>Pseudomonadati</taxon>
        <taxon>Pseudomonadota</taxon>
        <taxon>Betaproteobacteria</taxon>
        <taxon>Burkholderiales</taxon>
        <taxon>Comamonadaceae</taxon>
        <taxon>Ramlibacter</taxon>
    </lineage>
</organism>
<keyword evidence="13" id="KW-1185">Reference proteome</keyword>
<feature type="domain" description="Histidine kinase" evidence="9">
    <location>
        <begin position="248"/>
        <end position="464"/>
    </location>
</feature>
<dbReference type="Pfam" id="PF00072">
    <property type="entry name" value="Response_reg"/>
    <property type="match status" value="1"/>
</dbReference>
<evidence type="ECO:0000256" key="2">
    <source>
        <dbReference type="ARBA" id="ARBA00004429"/>
    </source>
</evidence>
<dbReference type="InterPro" id="IPR005467">
    <property type="entry name" value="His_kinase_dom"/>
</dbReference>
<dbReference type="Pfam" id="PF00672">
    <property type="entry name" value="HAMP"/>
    <property type="match status" value="1"/>
</dbReference>
<feature type="domain" description="HAMP" evidence="11">
    <location>
        <begin position="180"/>
        <end position="233"/>
    </location>
</feature>
<accession>A0A7X6DGC5</accession>
<dbReference type="Gene3D" id="1.10.287.130">
    <property type="match status" value="1"/>
</dbReference>
<gene>
    <name evidence="12" type="ORF">RAMLITH_11905</name>
</gene>
<comment type="caution">
    <text evidence="12">The sequence shown here is derived from an EMBL/GenBank/DDBJ whole genome shotgun (WGS) entry which is preliminary data.</text>
</comment>
<dbReference type="InterPro" id="IPR036097">
    <property type="entry name" value="HisK_dim/P_sf"/>
</dbReference>
<dbReference type="SMART" id="SM00387">
    <property type="entry name" value="HATPase_c"/>
    <property type="match status" value="1"/>
</dbReference>
<dbReference type="InterPro" id="IPR003660">
    <property type="entry name" value="HAMP_dom"/>
</dbReference>
<dbReference type="CDD" id="cd06225">
    <property type="entry name" value="HAMP"/>
    <property type="match status" value="1"/>
</dbReference>
<dbReference type="FunFam" id="3.30.565.10:FF:000006">
    <property type="entry name" value="Sensor histidine kinase WalK"/>
    <property type="match status" value="1"/>
</dbReference>
<dbReference type="InterPro" id="IPR033417">
    <property type="entry name" value="CHASE8"/>
</dbReference>
<evidence type="ECO:0000256" key="5">
    <source>
        <dbReference type="ARBA" id="ARBA00022679"/>
    </source>
</evidence>
<dbReference type="PROSITE" id="PS50885">
    <property type="entry name" value="HAMP"/>
    <property type="match status" value="1"/>
</dbReference>
<dbReference type="SUPFAM" id="SSF47384">
    <property type="entry name" value="Homodimeric domain of signal transducing histidine kinase"/>
    <property type="match status" value="1"/>
</dbReference>
<dbReference type="SMART" id="SM00448">
    <property type="entry name" value="REC"/>
    <property type="match status" value="1"/>
</dbReference>
<evidence type="ECO:0000256" key="1">
    <source>
        <dbReference type="ARBA" id="ARBA00000085"/>
    </source>
</evidence>
<dbReference type="SMART" id="SM00304">
    <property type="entry name" value="HAMP"/>
    <property type="match status" value="1"/>
</dbReference>
<dbReference type="RefSeq" id="WP_168107629.1">
    <property type="nucleotide sequence ID" value="NZ_VTOX01000003.1"/>
</dbReference>
<feature type="modified residue" description="4-aspartylphosphate" evidence="7">
    <location>
        <position position="537"/>
    </location>
</feature>
<comment type="catalytic activity">
    <reaction evidence="1">
        <text>ATP + protein L-histidine = ADP + protein N-phospho-L-histidine.</text>
        <dbReference type="EC" id="2.7.13.3"/>
    </reaction>
</comment>
<keyword evidence="4 7" id="KW-0597">Phosphoprotein</keyword>
<keyword evidence="5" id="KW-0808">Transferase</keyword>
<evidence type="ECO:0000256" key="6">
    <source>
        <dbReference type="ARBA" id="ARBA00022777"/>
    </source>
</evidence>
<dbReference type="AlphaFoldDB" id="A0A7X6DGC5"/>
<evidence type="ECO:0000259" key="10">
    <source>
        <dbReference type="PROSITE" id="PS50110"/>
    </source>
</evidence>
<dbReference type="Gene3D" id="6.10.340.10">
    <property type="match status" value="1"/>
</dbReference>
<dbReference type="EC" id="2.7.13.3" evidence="3"/>
<dbReference type="InterPro" id="IPR036890">
    <property type="entry name" value="HATPase_C_sf"/>
</dbReference>
<dbReference type="Gene3D" id="3.40.50.2300">
    <property type="match status" value="1"/>
</dbReference>
<dbReference type="InterPro" id="IPR004358">
    <property type="entry name" value="Sig_transdc_His_kin-like_C"/>
</dbReference>
<keyword evidence="8" id="KW-0812">Transmembrane</keyword>
<dbReference type="InterPro" id="IPR001789">
    <property type="entry name" value="Sig_transdc_resp-reg_receiver"/>
</dbReference>
<dbReference type="CDD" id="cd00082">
    <property type="entry name" value="HisKA"/>
    <property type="match status" value="1"/>
</dbReference>
<keyword evidence="8" id="KW-0472">Membrane</keyword>
<dbReference type="SUPFAM" id="SSF158472">
    <property type="entry name" value="HAMP domain-like"/>
    <property type="match status" value="1"/>
</dbReference>
<dbReference type="Proteomes" id="UP000521868">
    <property type="component" value="Unassembled WGS sequence"/>
</dbReference>
<dbReference type="SUPFAM" id="SSF52172">
    <property type="entry name" value="CheY-like"/>
    <property type="match status" value="1"/>
</dbReference>
<feature type="domain" description="Response regulatory" evidence="10">
    <location>
        <begin position="488"/>
        <end position="605"/>
    </location>
</feature>
<dbReference type="PANTHER" id="PTHR43547">
    <property type="entry name" value="TWO-COMPONENT HISTIDINE KINASE"/>
    <property type="match status" value="1"/>
</dbReference>
<evidence type="ECO:0000259" key="9">
    <source>
        <dbReference type="PROSITE" id="PS50109"/>
    </source>
</evidence>
<dbReference type="PROSITE" id="PS50110">
    <property type="entry name" value="RESPONSE_REGULATORY"/>
    <property type="match status" value="1"/>
</dbReference>
<dbReference type="GO" id="GO:0005886">
    <property type="term" value="C:plasma membrane"/>
    <property type="evidence" value="ECO:0007669"/>
    <property type="project" value="UniProtKB-SubCell"/>
</dbReference>
<dbReference type="GO" id="GO:0000155">
    <property type="term" value="F:phosphorelay sensor kinase activity"/>
    <property type="evidence" value="ECO:0007669"/>
    <property type="project" value="InterPro"/>
</dbReference>
<evidence type="ECO:0000256" key="4">
    <source>
        <dbReference type="ARBA" id="ARBA00022553"/>
    </source>
</evidence>
<dbReference type="PANTHER" id="PTHR43547:SF2">
    <property type="entry name" value="HYBRID SIGNAL TRANSDUCTION HISTIDINE KINASE C"/>
    <property type="match status" value="1"/>
</dbReference>
<dbReference type="Pfam" id="PF00512">
    <property type="entry name" value="HisKA"/>
    <property type="match status" value="1"/>
</dbReference>
<keyword evidence="8" id="KW-1133">Transmembrane helix</keyword>
<comment type="subcellular location">
    <subcellularLocation>
        <location evidence="2">Cell inner membrane</location>
        <topology evidence="2">Multi-pass membrane protein</topology>
    </subcellularLocation>
</comment>
<evidence type="ECO:0000256" key="8">
    <source>
        <dbReference type="SAM" id="Phobius"/>
    </source>
</evidence>
<name>A0A7X6DGC5_9BURK</name>
<dbReference type="SMART" id="SM00388">
    <property type="entry name" value="HisKA"/>
    <property type="match status" value="1"/>
</dbReference>
<dbReference type="Pfam" id="PF02518">
    <property type="entry name" value="HATPase_c"/>
    <property type="match status" value="1"/>
</dbReference>
<evidence type="ECO:0000259" key="11">
    <source>
        <dbReference type="PROSITE" id="PS50885"/>
    </source>
</evidence>
<reference evidence="12 13" key="1">
    <citation type="journal article" date="2020" name="Nature">
        <title>Bacterial chemolithoautotrophy via manganese oxidation.</title>
        <authorList>
            <person name="Yu H."/>
            <person name="Leadbetter J.R."/>
        </authorList>
    </citation>
    <scope>NUCLEOTIDE SEQUENCE [LARGE SCALE GENOMIC DNA]</scope>
    <source>
        <strain evidence="12 13">RBP-1</strain>
    </source>
</reference>
<dbReference type="EMBL" id="VTOX01000003">
    <property type="protein sequence ID" value="NKE66528.1"/>
    <property type="molecule type" value="Genomic_DNA"/>
</dbReference>
<dbReference type="Gene3D" id="3.30.565.10">
    <property type="entry name" value="Histidine kinase-like ATPase, C-terminal domain"/>
    <property type="match status" value="1"/>
</dbReference>
<protein>
    <recommendedName>
        <fullName evidence="3">histidine kinase</fullName>
        <ecNumber evidence="3">2.7.13.3</ecNumber>
    </recommendedName>
</protein>
<dbReference type="InterPro" id="IPR003661">
    <property type="entry name" value="HisK_dim/P_dom"/>
</dbReference>
<dbReference type="InterPro" id="IPR011006">
    <property type="entry name" value="CheY-like_superfamily"/>
</dbReference>